<dbReference type="Pfam" id="PF02424">
    <property type="entry name" value="ApbE"/>
    <property type="match status" value="1"/>
</dbReference>
<keyword evidence="8" id="KW-0460">Magnesium</keyword>
<proteinExistence type="predicted"/>
<dbReference type="PIRSF" id="PIRSF006268">
    <property type="entry name" value="ApbE"/>
    <property type="match status" value="1"/>
</dbReference>
<evidence type="ECO:0000256" key="5">
    <source>
        <dbReference type="ARBA" id="ARBA00022679"/>
    </source>
</evidence>
<keyword evidence="4" id="KW-0285">Flavoprotein</keyword>
<keyword evidence="7" id="KW-0274">FAD</keyword>
<comment type="catalytic activity">
    <reaction evidence="10">
        <text>L-threonyl-[protein] + FAD = FMN-L-threonyl-[protein] + AMP + H(+)</text>
        <dbReference type="Rhea" id="RHEA:36847"/>
        <dbReference type="Rhea" id="RHEA-COMP:11060"/>
        <dbReference type="Rhea" id="RHEA-COMP:11061"/>
        <dbReference type="ChEBI" id="CHEBI:15378"/>
        <dbReference type="ChEBI" id="CHEBI:30013"/>
        <dbReference type="ChEBI" id="CHEBI:57692"/>
        <dbReference type="ChEBI" id="CHEBI:74257"/>
        <dbReference type="ChEBI" id="CHEBI:456215"/>
        <dbReference type="EC" id="2.7.1.180"/>
    </reaction>
</comment>
<sequence>MSVFMKRRRLIKLMAASGLGGLMSFDVQAFDRQPEPELYEWHGFALGAEVSLQLYHTDGGDARRIIQNAVKIIDDMEGLFSLYRQDSVLSRLNRLGAIDNPPADFIDLLQTSHRISRMTSGAFDVTVQPLWQFYKAYFSSPNREKPPLPNALRALQDKIGYDKLHISRARVAFDHTGMAVTLNGIAQGYATDRVADYLKSEGMTSVLVDIGEYRALGPQADQTPWRIGLMDPVRTGQFSDILEITNGAVATSSGQGDAFDERGIYHHLFDPHSGKSANRYLSVTVMAPETTLADALSTAFSAMPAAAIKDCLKDLPLVNARLTDKAGAVIMV</sequence>
<comment type="cofactor">
    <cofactor evidence="1">
        <name>Mg(2+)</name>
        <dbReference type="ChEBI" id="CHEBI:18420"/>
    </cofactor>
</comment>
<organism evidence="11">
    <name type="scientific">hydrothermal vent metagenome</name>
    <dbReference type="NCBI Taxonomy" id="652676"/>
    <lineage>
        <taxon>unclassified sequences</taxon>
        <taxon>metagenomes</taxon>
        <taxon>ecological metagenomes</taxon>
    </lineage>
</organism>
<evidence type="ECO:0000256" key="10">
    <source>
        <dbReference type="ARBA" id="ARBA00048540"/>
    </source>
</evidence>
<evidence type="ECO:0000256" key="3">
    <source>
        <dbReference type="ARBA" id="ARBA00016337"/>
    </source>
</evidence>
<evidence type="ECO:0000256" key="8">
    <source>
        <dbReference type="ARBA" id="ARBA00022842"/>
    </source>
</evidence>
<evidence type="ECO:0000256" key="9">
    <source>
        <dbReference type="ARBA" id="ARBA00031306"/>
    </source>
</evidence>
<dbReference type="EMBL" id="UOED01000132">
    <property type="protein sequence ID" value="VAV99133.1"/>
    <property type="molecule type" value="Genomic_DNA"/>
</dbReference>
<evidence type="ECO:0000256" key="2">
    <source>
        <dbReference type="ARBA" id="ARBA00011955"/>
    </source>
</evidence>
<dbReference type="AlphaFoldDB" id="A0A3B0SRR5"/>
<evidence type="ECO:0000256" key="4">
    <source>
        <dbReference type="ARBA" id="ARBA00022630"/>
    </source>
</evidence>
<dbReference type="Gene3D" id="3.10.520.10">
    <property type="entry name" value="ApbE-like domains"/>
    <property type="match status" value="1"/>
</dbReference>
<protein>
    <recommendedName>
        <fullName evidence="3">FAD:protein FMN transferase</fullName>
        <ecNumber evidence="2">2.7.1.180</ecNumber>
    </recommendedName>
    <alternativeName>
        <fullName evidence="9">Flavin transferase</fullName>
    </alternativeName>
</protein>
<dbReference type="EC" id="2.7.1.180" evidence="2"/>
<name>A0A3B0SRR5_9ZZZZ</name>
<reference evidence="11" key="1">
    <citation type="submission" date="2018-06" db="EMBL/GenBank/DDBJ databases">
        <authorList>
            <person name="Zhirakovskaya E."/>
        </authorList>
    </citation>
    <scope>NUCLEOTIDE SEQUENCE</scope>
</reference>
<dbReference type="InterPro" id="IPR024932">
    <property type="entry name" value="ApbE"/>
</dbReference>
<evidence type="ECO:0000256" key="6">
    <source>
        <dbReference type="ARBA" id="ARBA00022723"/>
    </source>
</evidence>
<dbReference type="GO" id="GO:0046872">
    <property type="term" value="F:metal ion binding"/>
    <property type="evidence" value="ECO:0007669"/>
    <property type="project" value="UniProtKB-KW"/>
</dbReference>
<dbReference type="PANTHER" id="PTHR30040:SF2">
    <property type="entry name" value="FAD:PROTEIN FMN TRANSFERASE"/>
    <property type="match status" value="1"/>
</dbReference>
<evidence type="ECO:0000256" key="1">
    <source>
        <dbReference type="ARBA" id="ARBA00001946"/>
    </source>
</evidence>
<evidence type="ECO:0000313" key="11">
    <source>
        <dbReference type="EMBL" id="VAV99133.1"/>
    </source>
</evidence>
<accession>A0A3B0SRR5</accession>
<dbReference type="GO" id="GO:0016740">
    <property type="term" value="F:transferase activity"/>
    <property type="evidence" value="ECO:0007669"/>
    <property type="project" value="UniProtKB-KW"/>
</dbReference>
<keyword evidence="5" id="KW-0808">Transferase</keyword>
<dbReference type="PANTHER" id="PTHR30040">
    <property type="entry name" value="THIAMINE BIOSYNTHESIS LIPOPROTEIN APBE"/>
    <property type="match status" value="1"/>
</dbReference>
<gene>
    <name evidence="11" type="ORF">MNBD_ALPHA02-1454</name>
</gene>
<dbReference type="InterPro" id="IPR003374">
    <property type="entry name" value="ApbE-like_sf"/>
</dbReference>
<dbReference type="SUPFAM" id="SSF143631">
    <property type="entry name" value="ApbE-like"/>
    <property type="match status" value="1"/>
</dbReference>
<keyword evidence="6" id="KW-0479">Metal-binding</keyword>
<evidence type="ECO:0000256" key="7">
    <source>
        <dbReference type="ARBA" id="ARBA00022827"/>
    </source>
</evidence>